<name>A0A6L3Z0Y1_BRUAN</name>
<dbReference type="AlphaFoldDB" id="A0A6L3Z0Y1"/>
<evidence type="ECO:0000259" key="1">
    <source>
        <dbReference type="Pfam" id="PF03235"/>
    </source>
</evidence>
<evidence type="ECO:0000313" key="3">
    <source>
        <dbReference type="Proteomes" id="UP000481876"/>
    </source>
</evidence>
<dbReference type="PANTHER" id="PTHR37292">
    <property type="entry name" value="VNG6097C"/>
    <property type="match status" value="1"/>
</dbReference>
<organism evidence="2 3">
    <name type="scientific">Brucella anthropi</name>
    <name type="common">Ochrobactrum anthropi</name>
    <dbReference type="NCBI Taxonomy" id="529"/>
    <lineage>
        <taxon>Bacteria</taxon>
        <taxon>Pseudomonadati</taxon>
        <taxon>Pseudomonadota</taxon>
        <taxon>Alphaproteobacteria</taxon>
        <taxon>Hyphomicrobiales</taxon>
        <taxon>Brucellaceae</taxon>
        <taxon>Brucella/Ochrobactrum group</taxon>
        <taxon>Brucella</taxon>
    </lineage>
</organism>
<reference evidence="2 3" key="1">
    <citation type="submission" date="2019-09" db="EMBL/GenBank/DDBJ databases">
        <title>Taxonomic organization of the family Brucellaceae based on a phylogenomic approach.</title>
        <authorList>
            <person name="Leclercq S."/>
            <person name="Cloeckaert A."/>
            <person name="Zygmunt M.S."/>
        </authorList>
    </citation>
    <scope>NUCLEOTIDE SEQUENCE [LARGE SCALE GENOMIC DNA]</scope>
    <source>
        <strain evidence="2 3">LMG 3313</strain>
    </source>
</reference>
<dbReference type="InterPro" id="IPR004919">
    <property type="entry name" value="GmrSD_N"/>
</dbReference>
<gene>
    <name evidence="2" type="ORF">F9L04_20295</name>
</gene>
<sequence length="560" mass="64469">MTINAQNRLLPDWFSRFRLRQTVLPRFQRFEAWGHANVTQMFNTILRRLPLGAVLILEIGDTQPFISRPIVGAPHEGERITEHLLDGQQRMTALWRGLHNNYEDRMYFLYLSEDEETGLPYYIDSIGRWKKPGDVELRPFWANDPKQLWIRRMIPLDLCAPGDPANDKYKLWAKEAIPDADERETAGELRSKVRETFATFNMPYLSLPVSTNKETALDVFIKMNTSAAPLSTYDIVVAQVEAALGQSLHDLVAACREACPGIAHYYNMEELVLYASALLQEKPPTNVTYMGNEFGEKLLEHWDELVQGVQRTVTFLEEERVFDAKRLPTDVVLPVLTALWARAPQGLDAEGRARTILRRYLWRAFFSTRYEKSTNSRAFADFLELRALISDRAAPQAVIFDNQQHPLPPVEELIIARWPTYKDRLGRAVLALALRHGGLDLADGSTASRANLPRREYHHLFPSAHLKRQGFDDGEIYRSLNCGLVTWQTNRNISDKEPERYLAERLDNTPLGESEVRHRLSSHLIPYDEMVLGDYKSFLEKRASLLHEKMLALCERGFFE</sequence>
<dbReference type="PANTHER" id="PTHR37292:SF2">
    <property type="entry name" value="DUF262 DOMAIN-CONTAINING PROTEIN"/>
    <property type="match status" value="1"/>
</dbReference>
<accession>A0A6L3Z0Y1</accession>
<dbReference type="EMBL" id="WBWS01000024">
    <property type="protein sequence ID" value="KAB2764323.1"/>
    <property type="molecule type" value="Genomic_DNA"/>
</dbReference>
<protein>
    <submittedName>
        <fullName evidence="2">DUF262 domain-containing protein</fullName>
    </submittedName>
</protein>
<proteinExistence type="predicted"/>
<dbReference type="Pfam" id="PF03235">
    <property type="entry name" value="GmrSD_N"/>
    <property type="match status" value="1"/>
</dbReference>
<feature type="domain" description="GmrSD restriction endonucleases N-terminal" evidence="1">
    <location>
        <begin position="20"/>
        <end position="239"/>
    </location>
</feature>
<evidence type="ECO:0000313" key="2">
    <source>
        <dbReference type="EMBL" id="KAB2764323.1"/>
    </source>
</evidence>
<dbReference type="RefSeq" id="WP_151664137.1">
    <property type="nucleotide sequence ID" value="NZ_WBWS01000024.1"/>
</dbReference>
<dbReference type="Proteomes" id="UP000481876">
    <property type="component" value="Unassembled WGS sequence"/>
</dbReference>
<comment type="caution">
    <text evidence="2">The sequence shown here is derived from an EMBL/GenBank/DDBJ whole genome shotgun (WGS) entry which is preliminary data.</text>
</comment>